<dbReference type="Gene3D" id="3.90.190.20">
    <property type="entry name" value="Mur ligase, C-terminal domain"/>
    <property type="match status" value="1"/>
</dbReference>
<evidence type="ECO:0000259" key="19">
    <source>
        <dbReference type="Pfam" id="PF02875"/>
    </source>
</evidence>
<evidence type="ECO:0000256" key="1">
    <source>
        <dbReference type="ARBA" id="ARBA00005898"/>
    </source>
</evidence>
<evidence type="ECO:0000313" key="21">
    <source>
        <dbReference type="EMBL" id="ABX08342.1"/>
    </source>
</evidence>
<dbReference type="Pfam" id="PF02875">
    <property type="entry name" value="Mur_ligase_C"/>
    <property type="match status" value="1"/>
</dbReference>
<comment type="subcellular location">
    <subcellularLocation>
        <location evidence="16 17">Cytoplasm</location>
    </subcellularLocation>
</comment>
<feature type="binding site" evidence="16">
    <location>
        <begin position="425"/>
        <end position="428"/>
    </location>
    <ligand>
        <name>meso-2,6-diaminopimelate</name>
        <dbReference type="ChEBI" id="CHEBI:57791"/>
    </ligand>
</feature>
<evidence type="ECO:0000256" key="15">
    <source>
        <dbReference type="ARBA" id="ARBA00081560"/>
    </source>
</evidence>
<keyword evidence="8 16" id="KW-0961">Cell wall biogenesis/degradation</keyword>
<dbReference type="GO" id="GO:0009252">
    <property type="term" value="P:peptidoglycan biosynthetic process"/>
    <property type="evidence" value="ECO:0007669"/>
    <property type="project" value="UniProtKB-UniRule"/>
</dbReference>
<dbReference type="NCBIfam" id="NF001126">
    <property type="entry name" value="PRK00139.1-4"/>
    <property type="match status" value="1"/>
</dbReference>
<dbReference type="HAMAP" id="MF_00208">
    <property type="entry name" value="MurE"/>
    <property type="match status" value="1"/>
</dbReference>
<evidence type="ECO:0000256" key="10">
    <source>
        <dbReference type="ARBA" id="ARBA00056782"/>
    </source>
</evidence>
<keyword evidence="22" id="KW-1185">Reference proteome</keyword>
<keyword evidence="7 16" id="KW-0131">Cell cycle</keyword>
<dbReference type="GO" id="GO:0071555">
    <property type="term" value="P:cell wall organization"/>
    <property type="evidence" value="ECO:0007669"/>
    <property type="project" value="UniProtKB-KW"/>
</dbReference>
<feature type="binding site" evidence="16">
    <location>
        <position position="401"/>
    </location>
    <ligand>
        <name>meso-2,6-diaminopimelate</name>
        <dbReference type="ChEBI" id="CHEBI:57791"/>
    </ligand>
</feature>
<evidence type="ECO:0000259" key="18">
    <source>
        <dbReference type="Pfam" id="PF01225"/>
    </source>
</evidence>
<evidence type="ECO:0000256" key="5">
    <source>
        <dbReference type="ARBA" id="ARBA00022960"/>
    </source>
</evidence>
<evidence type="ECO:0000256" key="8">
    <source>
        <dbReference type="ARBA" id="ARBA00023316"/>
    </source>
</evidence>
<comment type="similarity">
    <text evidence="1 16">Belongs to the MurCDEF family. MurE subfamily.</text>
</comment>
<dbReference type="InterPro" id="IPR005761">
    <property type="entry name" value="UDP-N-AcMur-Glu-dNH2Pim_ligase"/>
</dbReference>
<dbReference type="Proteomes" id="UP000000788">
    <property type="component" value="Chromosome"/>
</dbReference>
<dbReference type="EC" id="6.3.2.13" evidence="11 16"/>
<comment type="catalytic activity">
    <reaction evidence="9 16">
        <text>UDP-N-acetyl-alpha-D-muramoyl-L-alanyl-D-glutamate + meso-2,6-diaminopimelate + ATP = UDP-N-acetyl-alpha-D-muramoyl-L-alanyl-gamma-D-glutamyl-meso-2,6-diaminopimelate + ADP + phosphate + H(+)</text>
        <dbReference type="Rhea" id="RHEA:23676"/>
        <dbReference type="ChEBI" id="CHEBI:15378"/>
        <dbReference type="ChEBI" id="CHEBI:30616"/>
        <dbReference type="ChEBI" id="CHEBI:43474"/>
        <dbReference type="ChEBI" id="CHEBI:57791"/>
        <dbReference type="ChEBI" id="CHEBI:83900"/>
        <dbReference type="ChEBI" id="CHEBI:83905"/>
        <dbReference type="ChEBI" id="CHEBI:456216"/>
        <dbReference type="EC" id="6.3.2.13"/>
    </reaction>
</comment>
<evidence type="ECO:0000256" key="12">
    <source>
        <dbReference type="ARBA" id="ARBA00072883"/>
    </source>
</evidence>
<dbReference type="InterPro" id="IPR000713">
    <property type="entry name" value="Mur_ligase_N"/>
</dbReference>
<feature type="binding site" evidence="16">
    <location>
        <begin position="159"/>
        <end position="160"/>
    </location>
    <ligand>
        <name>UDP-N-acetyl-alpha-D-muramoyl-L-alanyl-D-glutamate</name>
        <dbReference type="ChEBI" id="CHEBI:83900"/>
    </ligand>
</feature>
<organism evidence="21 22">
    <name type="scientific">Prochlorococcus marinus (strain MIT 9211)</name>
    <dbReference type="NCBI Taxonomy" id="93059"/>
    <lineage>
        <taxon>Bacteria</taxon>
        <taxon>Bacillati</taxon>
        <taxon>Cyanobacteriota</taxon>
        <taxon>Cyanophyceae</taxon>
        <taxon>Synechococcales</taxon>
        <taxon>Prochlorococcaceae</taxon>
        <taxon>Prochlorococcus</taxon>
    </lineage>
</organism>
<evidence type="ECO:0000259" key="20">
    <source>
        <dbReference type="Pfam" id="PF08245"/>
    </source>
</evidence>
<dbReference type="UniPathway" id="UPA00219"/>
<keyword evidence="6 16" id="KW-0573">Peptidoglycan synthesis</keyword>
<feature type="domain" description="Mur ligase N-terminal catalytic" evidence="18">
    <location>
        <begin position="24"/>
        <end position="102"/>
    </location>
</feature>
<sequence>MSHSLHSLLKAIGLDVPIDLQDPEIKNISSDSRCVKKGDLFFGLPGQKDNGGAFCNEAFLAGAVAAVVGDSARDCIPHDKKNLVVVVPDPVSQWMGEIASVFWGKPSLEMALIGVTGTNGKTTTTHLIEHLSKSSGKATALLGTLINRWPKYSEQSIHTTSFGDTLNAQLSQIVASGASLCAMEVSSHALSQRRVAGLYFSGAIFTNLTQDHLDYHKSMEAYFEAKALLFQSYLIKDGQARAVVNIDDQWGFRLAKRLGRNCWKSSLDLKNIQSVRPELFITGIKMTAAGAEGFIHTPFGEGPFMTPLIGRFNLMNLLQSIGVLLQQGFKLDTLLHATATFSGVPGRMEQVKVPVKSDSLPMPIVLVDYAHTPDGLKNALKAVRPFVSGKLICVFGCGGDRDKSKRSYMGEIAAEISDIVIVTSDNPRTEDPMAIIEDILSGIPTTFEAIVELDRCKAIEMSILHAKSNDLIIIAGKGHEDYQILGDKKIYFNDKEAAIEALEKR</sequence>
<dbReference type="PANTHER" id="PTHR23135">
    <property type="entry name" value="MUR LIGASE FAMILY MEMBER"/>
    <property type="match status" value="1"/>
</dbReference>
<feature type="binding site" evidence="16">
    <location>
        <position position="476"/>
    </location>
    <ligand>
        <name>meso-2,6-diaminopimelate</name>
        <dbReference type="ChEBI" id="CHEBI:57791"/>
    </ligand>
</feature>
<dbReference type="GO" id="GO:0008765">
    <property type="term" value="F:UDP-N-acetylmuramoylalanyl-D-glutamate-2,6-diaminopimelate ligase activity"/>
    <property type="evidence" value="ECO:0007669"/>
    <property type="project" value="UniProtKB-UniRule"/>
</dbReference>
<dbReference type="InterPro" id="IPR035911">
    <property type="entry name" value="MurE/MurF_N"/>
</dbReference>
<dbReference type="HOGENOM" id="CLU_022291_4_1_3"/>
<evidence type="ECO:0000256" key="16">
    <source>
        <dbReference type="HAMAP-Rule" id="MF_00208"/>
    </source>
</evidence>
<dbReference type="EMBL" id="CP000878">
    <property type="protein sequence ID" value="ABX08342.1"/>
    <property type="molecule type" value="Genomic_DNA"/>
</dbReference>
<keyword evidence="4 16" id="KW-0067">ATP-binding</keyword>
<dbReference type="Gene3D" id="3.40.1190.10">
    <property type="entry name" value="Mur-like, catalytic domain"/>
    <property type="match status" value="1"/>
</dbReference>
<feature type="domain" description="Mur ligase C-terminal" evidence="19">
    <location>
        <begin position="346"/>
        <end position="478"/>
    </location>
</feature>
<dbReference type="OrthoDB" id="9800958at2"/>
<gene>
    <name evidence="16 21" type="primary">murE</name>
    <name evidence="21" type="ordered locus">P9211_04111</name>
</gene>
<dbReference type="GO" id="GO:0000287">
    <property type="term" value="F:magnesium ion binding"/>
    <property type="evidence" value="ECO:0007669"/>
    <property type="project" value="UniProtKB-UniRule"/>
</dbReference>
<dbReference type="GO" id="GO:0005524">
    <property type="term" value="F:ATP binding"/>
    <property type="evidence" value="ECO:0007669"/>
    <property type="project" value="UniProtKB-UniRule"/>
</dbReference>
<feature type="domain" description="Mur ligase central" evidence="20">
    <location>
        <begin position="115"/>
        <end position="323"/>
    </location>
</feature>
<evidence type="ECO:0000256" key="9">
    <source>
        <dbReference type="ARBA" id="ARBA00050251"/>
    </source>
</evidence>
<evidence type="ECO:0000256" key="4">
    <source>
        <dbReference type="ARBA" id="ARBA00022840"/>
    </source>
</evidence>
<dbReference type="STRING" id="93059.P9211_04111"/>
<dbReference type="SUPFAM" id="SSF53244">
    <property type="entry name" value="MurD-like peptide ligases, peptide-binding domain"/>
    <property type="match status" value="1"/>
</dbReference>
<feature type="short sequence motif" description="Meso-diaminopimelate recognition motif" evidence="16">
    <location>
        <begin position="425"/>
        <end position="428"/>
    </location>
</feature>
<feature type="binding site" evidence="16">
    <location>
        <position position="480"/>
    </location>
    <ligand>
        <name>meso-2,6-diaminopimelate</name>
        <dbReference type="ChEBI" id="CHEBI:57791"/>
    </ligand>
</feature>
<dbReference type="NCBIfam" id="TIGR01085">
    <property type="entry name" value="murE"/>
    <property type="match status" value="1"/>
</dbReference>
<feature type="binding site" evidence="16">
    <location>
        <position position="186"/>
    </location>
    <ligand>
        <name>UDP-N-acetyl-alpha-D-muramoyl-L-alanyl-D-glutamate</name>
        <dbReference type="ChEBI" id="CHEBI:83900"/>
    </ligand>
</feature>
<comment type="pathway">
    <text evidence="16 17">Cell wall biogenesis; peptidoglycan biosynthesis.</text>
</comment>
<dbReference type="Gene3D" id="3.40.1390.10">
    <property type="entry name" value="MurE/MurF, N-terminal domain"/>
    <property type="match status" value="1"/>
</dbReference>
<evidence type="ECO:0000256" key="13">
    <source>
        <dbReference type="ARBA" id="ARBA00075482"/>
    </source>
</evidence>
<dbReference type="GO" id="GO:0005737">
    <property type="term" value="C:cytoplasm"/>
    <property type="evidence" value="ECO:0007669"/>
    <property type="project" value="UniProtKB-SubCell"/>
</dbReference>
<keyword evidence="16" id="KW-0963">Cytoplasm</keyword>
<feature type="binding site" evidence="16">
    <location>
        <position position="194"/>
    </location>
    <ligand>
        <name>UDP-N-acetyl-alpha-D-muramoyl-L-alanyl-D-glutamate</name>
        <dbReference type="ChEBI" id="CHEBI:83900"/>
    </ligand>
</feature>
<protein>
    <recommendedName>
        <fullName evidence="12 16">UDP-N-acetylmuramoyl-L-alanyl-D-glutamate--2,6-diaminopimelate ligase</fullName>
        <ecNumber evidence="11 16">6.3.2.13</ecNumber>
    </recommendedName>
    <alternativeName>
        <fullName evidence="13 16">Meso-A2pm-adding enzyme</fullName>
    </alternativeName>
    <alternativeName>
        <fullName evidence="14 16">Meso-diaminopimelate-adding enzyme</fullName>
    </alternativeName>
    <alternativeName>
        <fullName evidence="15 16">UDP-MurNAc-L-Ala-D-Glu:meso-diaminopimelate ligase</fullName>
    </alternativeName>
    <alternativeName>
        <fullName evidence="16">UDP-MurNAc-tripeptide synthetase</fullName>
    </alternativeName>
    <alternativeName>
        <fullName evidence="16">UDP-N-acetylmuramyl-tripeptide synthetase</fullName>
    </alternativeName>
</protein>
<dbReference type="InterPro" id="IPR036565">
    <property type="entry name" value="Mur-like_cat_sf"/>
</dbReference>
<dbReference type="eggNOG" id="COG0769">
    <property type="taxonomic scope" value="Bacteria"/>
</dbReference>
<keyword evidence="16" id="KW-0547">Nucleotide-binding</keyword>
<feature type="binding site" evidence="16">
    <location>
        <begin position="117"/>
        <end position="123"/>
    </location>
    <ligand>
        <name>ATP</name>
        <dbReference type="ChEBI" id="CHEBI:30616"/>
    </ligand>
</feature>
<dbReference type="Pfam" id="PF01225">
    <property type="entry name" value="Mur_ligase"/>
    <property type="match status" value="1"/>
</dbReference>
<evidence type="ECO:0000256" key="17">
    <source>
        <dbReference type="RuleBase" id="RU004135"/>
    </source>
</evidence>
<evidence type="ECO:0000256" key="3">
    <source>
        <dbReference type="ARBA" id="ARBA00022618"/>
    </source>
</evidence>
<accession>A9BE32</accession>
<dbReference type="GO" id="GO:0051301">
    <property type="term" value="P:cell division"/>
    <property type="evidence" value="ECO:0007669"/>
    <property type="project" value="UniProtKB-KW"/>
</dbReference>
<comment type="cofactor">
    <cofactor evidence="16">
        <name>Mg(2+)</name>
        <dbReference type="ChEBI" id="CHEBI:18420"/>
    </cofactor>
</comment>
<reference evidence="21 22" key="1">
    <citation type="journal article" date="2007" name="PLoS Genet.">
        <title>Patterns and implications of gene gain and loss in the evolution of Prochlorococcus.</title>
        <authorList>
            <person name="Kettler G.C."/>
            <person name="Martiny A.C."/>
            <person name="Huang K."/>
            <person name="Zucker J."/>
            <person name="Coleman M.L."/>
            <person name="Rodrigue S."/>
            <person name="Chen F."/>
            <person name="Lapidus A."/>
            <person name="Ferriera S."/>
            <person name="Johnson J."/>
            <person name="Steglich C."/>
            <person name="Church G.M."/>
            <person name="Richardson P."/>
            <person name="Chisholm S.W."/>
        </authorList>
    </citation>
    <scope>NUCLEOTIDE SEQUENCE [LARGE SCALE GENOMIC DNA]</scope>
    <source>
        <strain evidence="22">MIT 9211</strain>
    </source>
</reference>
<evidence type="ECO:0000256" key="11">
    <source>
        <dbReference type="ARBA" id="ARBA00066633"/>
    </source>
</evidence>
<keyword evidence="3 16" id="KW-0132">Cell division</keyword>
<dbReference type="FunFam" id="3.90.190.20:FF:000006">
    <property type="entry name" value="UDP-N-acetylmuramoyl-L-alanyl-D-glutamate--2,6-diaminopimelate ligase"/>
    <property type="match status" value="1"/>
</dbReference>
<comment type="function">
    <text evidence="10 16">Catalyzes the addition of meso-diaminopimelic acid to the nucleotide precursor UDP-N-acetylmuramoyl-L-alanyl-D-glutamate (UMAG) in the biosynthesis of bacterial cell-wall peptidoglycan.</text>
</comment>
<evidence type="ECO:0000256" key="14">
    <source>
        <dbReference type="ARBA" id="ARBA00076158"/>
    </source>
</evidence>
<name>A9BE32_PROM4</name>
<dbReference type="Pfam" id="PF08245">
    <property type="entry name" value="Mur_ligase_M"/>
    <property type="match status" value="1"/>
</dbReference>
<comment type="caution">
    <text evidence="16">Lacks conserved residue(s) required for the propagation of feature annotation.</text>
</comment>
<dbReference type="InterPro" id="IPR004101">
    <property type="entry name" value="Mur_ligase_C"/>
</dbReference>
<evidence type="ECO:0000313" key="22">
    <source>
        <dbReference type="Proteomes" id="UP000000788"/>
    </source>
</evidence>
<keyword evidence="16" id="KW-0460">Magnesium</keyword>
<evidence type="ECO:0000256" key="6">
    <source>
        <dbReference type="ARBA" id="ARBA00022984"/>
    </source>
</evidence>
<dbReference type="KEGG" id="pmj:P9211_04111"/>
<dbReference type="AlphaFoldDB" id="A9BE32"/>
<proteinExistence type="inferred from homology"/>
<comment type="PTM">
    <text evidence="16">Carboxylation is probably crucial for Mg(2+) binding and, consequently, for the gamma-phosphate positioning of ATP.</text>
</comment>
<dbReference type="PANTHER" id="PTHR23135:SF4">
    <property type="entry name" value="UDP-N-ACETYLMURAMOYL-L-ALANYL-D-GLUTAMATE--2,6-DIAMINOPIMELATE LIGASE MURE HOMOLOG, CHLOROPLASTIC"/>
    <property type="match status" value="1"/>
</dbReference>
<evidence type="ECO:0000256" key="7">
    <source>
        <dbReference type="ARBA" id="ARBA00023306"/>
    </source>
</evidence>
<keyword evidence="5 16" id="KW-0133">Cell shape</keyword>
<evidence type="ECO:0000256" key="2">
    <source>
        <dbReference type="ARBA" id="ARBA00022598"/>
    </source>
</evidence>
<dbReference type="InterPro" id="IPR013221">
    <property type="entry name" value="Mur_ligase_cen"/>
</dbReference>
<dbReference type="SUPFAM" id="SSF53623">
    <property type="entry name" value="MurD-like peptide ligases, catalytic domain"/>
    <property type="match status" value="1"/>
</dbReference>
<feature type="binding site" evidence="16">
    <location>
        <position position="192"/>
    </location>
    <ligand>
        <name>UDP-N-acetyl-alpha-D-muramoyl-L-alanyl-D-glutamate</name>
        <dbReference type="ChEBI" id="CHEBI:83900"/>
    </ligand>
</feature>
<dbReference type="RefSeq" id="WP_012194965.1">
    <property type="nucleotide sequence ID" value="NC_009976.1"/>
</dbReference>
<dbReference type="SUPFAM" id="SSF63418">
    <property type="entry name" value="MurE/MurF N-terminal domain"/>
    <property type="match status" value="1"/>
</dbReference>
<keyword evidence="2 16" id="KW-0436">Ligase</keyword>
<dbReference type="GO" id="GO:0008360">
    <property type="term" value="P:regulation of cell shape"/>
    <property type="evidence" value="ECO:0007669"/>
    <property type="project" value="UniProtKB-KW"/>
</dbReference>
<dbReference type="InterPro" id="IPR036615">
    <property type="entry name" value="Mur_ligase_C_dom_sf"/>
</dbReference>
<feature type="binding site" evidence="16">
    <location>
        <position position="32"/>
    </location>
    <ligand>
        <name>UDP-N-acetyl-alpha-D-muramoyl-L-alanyl-D-glutamate</name>
        <dbReference type="ChEBI" id="CHEBI:83900"/>
    </ligand>
</feature>
<feature type="modified residue" description="N6-carboxylysine" evidence="16">
    <location>
        <position position="226"/>
    </location>
</feature>